<dbReference type="EMBL" id="JAUIZM010000005">
    <property type="protein sequence ID" value="KAK1381687.1"/>
    <property type="molecule type" value="Genomic_DNA"/>
</dbReference>
<sequence>MSWVDHEDLIANYPEPEDAAIYIVLCTLPVETVLQCMSICKKWHYSIIETPSFIIDHVNCQNVGSVHHQCLNLVQPLVRQSEAEKELSIPTAQISSRKRRKTT</sequence>
<reference evidence="2" key="2">
    <citation type="submission" date="2023-05" db="EMBL/GenBank/DDBJ databases">
        <authorList>
            <person name="Schelkunov M.I."/>
        </authorList>
    </citation>
    <scope>NUCLEOTIDE SEQUENCE</scope>
    <source>
        <strain evidence="2">Hsosn_3</strain>
        <tissue evidence="2">Leaf</tissue>
    </source>
</reference>
<dbReference type="Proteomes" id="UP001237642">
    <property type="component" value="Unassembled WGS sequence"/>
</dbReference>
<name>A0AAD8IBX1_9APIA</name>
<organism evidence="2 3">
    <name type="scientific">Heracleum sosnowskyi</name>
    <dbReference type="NCBI Taxonomy" id="360622"/>
    <lineage>
        <taxon>Eukaryota</taxon>
        <taxon>Viridiplantae</taxon>
        <taxon>Streptophyta</taxon>
        <taxon>Embryophyta</taxon>
        <taxon>Tracheophyta</taxon>
        <taxon>Spermatophyta</taxon>
        <taxon>Magnoliopsida</taxon>
        <taxon>eudicotyledons</taxon>
        <taxon>Gunneridae</taxon>
        <taxon>Pentapetalae</taxon>
        <taxon>asterids</taxon>
        <taxon>campanulids</taxon>
        <taxon>Apiales</taxon>
        <taxon>Apiaceae</taxon>
        <taxon>Apioideae</taxon>
        <taxon>apioid superclade</taxon>
        <taxon>Tordylieae</taxon>
        <taxon>Tordyliinae</taxon>
        <taxon>Heracleum</taxon>
    </lineage>
</organism>
<evidence type="ECO:0000313" key="2">
    <source>
        <dbReference type="EMBL" id="KAK1381687.1"/>
    </source>
</evidence>
<accession>A0AAD8IBX1</accession>
<gene>
    <name evidence="2" type="ORF">POM88_019422</name>
</gene>
<evidence type="ECO:0000313" key="3">
    <source>
        <dbReference type="Proteomes" id="UP001237642"/>
    </source>
</evidence>
<protein>
    <recommendedName>
        <fullName evidence="4">F-box domain-containing protein</fullName>
    </recommendedName>
</protein>
<evidence type="ECO:0008006" key="4">
    <source>
        <dbReference type="Google" id="ProtNLM"/>
    </source>
</evidence>
<comment type="caution">
    <text evidence="2">The sequence shown here is derived from an EMBL/GenBank/DDBJ whole genome shotgun (WGS) entry which is preliminary data.</text>
</comment>
<feature type="region of interest" description="Disordered" evidence="1">
    <location>
        <begin position="83"/>
        <end position="103"/>
    </location>
</feature>
<keyword evidence="3" id="KW-1185">Reference proteome</keyword>
<proteinExistence type="predicted"/>
<evidence type="ECO:0000256" key="1">
    <source>
        <dbReference type="SAM" id="MobiDB-lite"/>
    </source>
</evidence>
<dbReference type="AlphaFoldDB" id="A0AAD8IBX1"/>
<reference evidence="2" key="1">
    <citation type="submission" date="2023-02" db="EMBL/GenBank/DDBJ databases">
        <title>Genome of toxic invasive species Heracleum sosnowskyi carries increased number of genes despite the absence of recent whole-genome duplications.</title>
        <authorList>
            <person name="Schelkunov M."/>
            <person name="Shtratnikova V."/>
            <person name="Makarenko M."/>
            <person name="Klepikova A."/>
            <person name="Omelchenko D."/>
            <person name="Novikova G."/>
            <person name="Obukhova E."/>
            <person name="Bogdanov V."/>
            <person name="Penin A."/>
            <person name="Logacheva M."/>
        </authorList>
    </citation>
    <scope>NUCLEOTIDE SEQUENCE</scope>
    <source>
        <strain evidence="2">Hsosn_3</strain>
        <tissue evidence="2">Leaf</tissue>
    </source>
</reference>